<keyword evidence="6" id="KW-0378">Hydrolase</keyword>
<evidence type="ECO:0000256" key="6">
    <source>
        <dbReference type="ARBA" id="ARBA00022801"/>
    </source>
</evidence>
<dbReference type="Pfam" id="PF14541">
    <property type="entry name" value="TAXi_C"/>
    <property type="match status" value="1"/>
</dbReference>
<dbReference type="SUPFAM" id="SSF50630">
    <property type="entry name" value="Acid proteases"/>
    <property type="match status" value="1"/>
</dbReference>
<keyword evidence="4" id="KW-0645">Protease</keyword>
<dbReference type="InterPro" id="IPR051708">
    <property type="entry name" value="Plant_Aspart_Prot_A1"/>
</dbReference>
<accession>A0AAV5JG47</accession>
<keyword evidence="3" id="KW-0964">Secreted</keyword>
<organism evidence="9 10">
    <name type="scientific">Rubroshorea leprosula</name>
    <dbReference type="NCBI Taxonomy" id="152421"/>
    <lineage>
        <taxon>Eukaryota</taxon>
        <taxon>Viridiplantae</taxon>
        <taxon>Streptophyta</taxon>
        <taxon>Embryophyta</taxon>
        <taxon>Tracheophyta</taxon>
        <taxon>Spermatophyta</taxon>
        <taxon>Magnoliopsida</taxon>
        <taxon>eudicotyledons</taxon>
        <taxon>Gunneridae</taxon>
        <taxon>Pentapetalae</taxon>
        <taxon>rosids</taxon>
        <taxon>malvids</taxon>
        <taxon>Malvales</taxon>
        <taxon>Dipterocarpaceae</taxon>
        <taxon>Rubroshorea</taxon>
    </lineage>
</organism>
<evidence type="ECO:0000256" key="5">
    <source>
        <dbReference type="ARBA" id="ARBA00022750"/>
    </source>
</evidence>
<evidence type="ECO:0000259" key="8">
    <source>
        <dbReference type="PROSITE" id="PS51767"/>
    </source>
</evidence>
<keyword evidence="7" id="KW-0325">Glycoprotein</keyword>
<dbReference type="InterPro" id="IPR021109">
    <property type="entry name" value="Peptidase_aspartic_dom_sf"/>
</dbReference>
<evidence type="ECO:0000256" key="1">
    <source>
        <dbReference type="ARBA" id="ARBA00004613"/>
    </source>
</evidence>
<dbReference type="InterPro" id="IPR034161">
    <property type="entry name" value="Pepsin-like_plant"/>
</dbReference>
<evidence type="ECO:0000256" key="3">
    <source>
        <dbReference type="ARBA" id="ARBA00022525"/>
    </source>
</evidence>
<comment type="similarity">
    <text evidence="2">Belongs to the peptidase A1 family.</text>
</comment>
<protein>
    <recommendedName>
        <fullName evidence="8">Peptidase A1 domain-containing protein</fullName>
    </recommendedName>
</protein>
<evidence type="ECO:0000256" key="2">
    <source>
        <dbReference type="ARBA" id="ARBA00007447"/>
    </source>
</evidence>
<dbReference type="PROSITE" id="PS51767">
    <property type="entry name" value="PEPTIDASE_A1"/>
    <property type="match status" value="1"/>
</dbReference>
<feature type="domain" description="Peptidase A1" evidence="8">
    <location>
        <begin position="100"/>
        <end position="449"/>
    </location>
</feature>
<dbReference type="Gene3D" id="2.40.70.10">
    <property type="entry name" value="Acid Proteases"/>
    <property type="match status" value="2"/>
</dbReference>
<dbReference type="EMBL" id="BPVZ01000039">
    <property type="protein sequence ID" value="GKV13489.1"/>
    <property type="molecule type" value="Genomic_DNA"/>
</dbReference>
<dbReference type="InterPro" id="IPR032861">
    <property type="entry name" value="TAXi_N"/>
</dbReference>
<gene>
    <name evidence="9" type="ORF">SLEP1_g24491</name>
</gene>
<dbReference type="PANTHER" id="PTHR47967">
    <property type="entry name" value="OS07G0603500 PROTEIN-RELATED"/>
    <property type="match status" value="1"/>
</dbReference>
<dbReference type="Proteomes" id="UP001054252">
    <property type="component" value="Unassembled WGS sequence"/>
</dbReference>
<keyword evidence="5" id="KW-0064">Aspartyl protease</keyword>
<dbReference type="FunFam" id="2.40.70.10:FF:000050">
    <property type="entry name" value="Aspartic proteinase CDR1"/>
    <property type="match status" value="1"/>
</dbReference>
<dbReference type="FunFam" id="2.40.70.10:FF:000031">
    <property type="entry name" value="Aspartyl protease AED1"/>
    <property type="match status" value="1"/>
</dbReference>
<keyword evidence="10" id="KW-1185">Reference proteome</keyword>
<evidence type="ECO:0000313" key="10">
    <source>
        <dbReference type="Proteomes" id="UP001054252"/>
    </source>
</evidence>
<dbReference type="GO" id="GO:0004190">
    <property type="term" value="F:aspartic-type endopeptidase activity"/>
    <property type="evidence" value="ECO:0007669"/>
    <property type="project" value="UniProtKB-KW"/>
</dbReference>
<comment type="caution">
    <text evidence="9">The sequence shown here is derived from an EMBL/GenBank/DDBJ whole genome shotgun (WGS) entry which is preliminary data.</text>
</comment>
<evidence type="ECO:0000256" key="4">
    <source>
        <dbReference type="ARBA" id="ARBA00022670"/>
    </source>
</evidence>
<proteinExistence type="inferred from homology"/>
<comment type="subcellular location">
    <subcellularLocation>
        <location evidence="1">Secreted</location>
    </subcellularLocation>
</comment>
<name>A0AAV5JG47_9ROSI</name>
<reference evidence="9 10" key="1">
    <citation type="journal article" date="2021" name="Commun. Biol.">
        <title>The genome of Shorea leprosula (Dipterocarpaceae) highlights the ecological relevance of drought in aseasonal tropical rainforests.</title>
        <authorList>
            <person name="Ng K.K.S."/>
            <person name="Kobayashi M.J."/>
            <person name="Fawcett J.A."/>
            <person name="Hatakeyama M."/>
            <person name="Paape T."/>
            <person name="Ng C.H."/>
            <person name="Ang C.C."/>
            <person name="Tnah L.H."/>
            <person name="Lee C.T."/>
            <person name="Nishiyama T."/>
            <person name="Sese J."/>
            <person name="O'Brien M.J."/>
            <person name="Copetti D."/>
            <person name="Mohd Noor M.I."/>
            <person name="Ong R.C."/>
            <person name="Putra M."/>
            <person name="Sireger I.Z."/>
            <person name="Indrioko S."/>
            <person name="Kosugi Y."/>
            <person name="Izuno A."/>
            <person name="Isagi Y."/>
            <person name="Lee S.L."/>
            <person name="Shimizu K.K."/>
        </authorList>
    </citation>
    <scope>NUCLEOTIDE SEQUENCE [LARGE SCALE GENOMIC DNA]</scope>
    <source>
        <strain evidence="9">214</strain>
    </source>
</reference>
<dbReference type="InterPro" id="IPR032799">
    <property type="entry name" value="TAXi_C"/>
</dbReference>
<evidence type="ECO:0000256" key="7">
    <source>
        <dbReference type="ARBA" id="ARBA00023180"/>
    </source>
</evidence>
<dbReference type="InterPro" id="IPR033121">
    <property type="entry name" value="PEPTIDASE_A1"/>
</dbReference>
<sequence length="456" mass="49150">MAASVNHQSLLSFLSVTIIIFILGLTGFSFTRAQTRGFSAELIHRDSPKSPFYNPSEVHSERLSKAFHRSIARVSHFKSPPVFSKNLPESNVMYGGGGEYIMNISIGTPSVEIVAIADTGSDLIWTQCKPCSQCIRSNAPLFDPDASSTYKPLSCFSFLCKIIEPSTARTSCPAKPGDNTCLYSYGYGSGFSSGDLATETLTLSSELGSPVILRKTYIGCGRDDRGTFNPVESGIIGLGGGALSLVSQLGTSIAGKFSYCLVPSYAKPNTSSKIHFGKNAVVSGLSVVSTPLLKKYPQARNTFYILNLQAISVDDLRINFTGSIIETTLEGNFIIIDSGTPLTILPSAFYTKLESLVAGKIRAKQVSDPNQDFNLCYEIKSDFKVPRITVHFDGADVDLAPLNAFISVSEKVLCFAFAPDDGGMAIYGNIAQTNFLIGYDTVKQTLSFKPSDCSTQ</sequence>
<dbReference type="GO" id="GO:0006508">
    <property type="term" value="P:proteolysis"/>
    <property type="evidence" value="ECO:0007669"/>
    <property type="project" value="UniProtKB-KW"/>
</dbReference>
<dbReference type="Pfam" id="PF14543">
    <property type="entry name" value="TAXi_N"/>
    <property type="match status" value="1"/>
</dbReference>
<dbReference type="GO" id="GO:0005576">
    <property type="term" value="C:extracellular region"/>
    <property type="evidence" value="ECO:0007669"/>
    <property type="project" value="UniProtKB-SubCell"/>
</dbReference>
<dbReference type="CDD" id="cd05476">
    <property type="entry name" value="pepsin_A_like_plant"/>
    <property type="match status" value="1"/>
</dbReference>
<dbReference type="AlphaFoldDB" id="A0AAV5JG47"/>
<dbReference type="PANTHER" id="PTHR47967:SF66">
    <property type="entry name" value="ASPARTIC PROTEINASE CDR1-RELATED"/>
    <property type="match status" value="1"/>
</dbReference>
<evidence type="ECO:0000313" key="9">
    <source>
        <dbReference type="EMBL" id="GKV13489.1"/>
    </source>
</evidence>